<keyword evidence="7" id="KW-1185">Reference proteome</keyword>
<sequence length="304" mass="35363">MAFLIFNAISILLVVLFTSSNADFNQYYYPLWGLNHLTVNPQGTEVQLLMDKSSGAGFRSKLEYGSGLFHIRMKIPEKKTGGIVTCFYLTSAPDYQNPGNHFELDYEFLGTNGTVQTNVYDNDGGHREQSFKLWFNPSQDFHTYEILWNPHQIVFYVDKIPIREFNNNKVRGVDYPSRPMHIEASLWNANWAGVVDWSQAPFIAHYQDFNFNACPAQSNTVSQCSSDRYFWNKQKELNAVQKRLMQQYRKLYMSYDYCSKRATRKPEGGFRDGLKKVGKSICIRNDKLSSLLRFQRDWRALRGI</sequence>
<dbReference type="EMBL" id="JBFOLJ010000004">
    <property type="protein sequence ID" value="KAL2544598.1"/>
    <property type="molecule type" value="Genomic_DNA"/>
</dbReference>
<comment type="caution">
    <text evidence="6">The sequence shown here is derived from an EMBL/GenBank/DDBJ whole genome shotgun (WGS) entry which is preliminary data.</text>
</comment>
<dbReference type="Proteomes" id="UP001604277">
    <property type="component" value="Unassembled WGS sequence"/>
</dbReference>
<evidence type="ECO:0000256" key="3">
    <source>
        <dbReference type="PIRSR" id="PIRSR005604-1"/>
    </source>
</evidence>
<dbReference type="Gene3D" id="2.60.120.200">
    <property type="match status" value="1"/>
</dbReference>
<feature type="signal peptide" evidence="4">
    <location>
        <begin position="1"/>
        <end position="22"/>
    </location>
</feature>
<gene>
    <name evidence="6" type="ORF">Fot_13831</name>
</gene>
<feature type="active site" description="Proton donor" evidence="3">
    <location>
        <position position="107"/>
    </location>
</feature>
<evidence type="ECO:0000313" key="6">
    <source>
        <dbReference type="EMBL" id="KAL2544598.1"/>
    </source>
</evidence>
<dbReference type="InterPro" id="IPR008264">
    <property type="entry name" value="Beta_glucanase"/>
</dbReference>
<dbReference type="InterPro" id="IPR013320">
    <property type="entry name" value="ConA-like_dom_sf"/>
</dbReference>
<evidence type="ECO:0000256" key="1">
    <source>
        <dbReference type="ARBA" id="ARBA00022801"/>
    </source>
</evidence>
<feature type="chain" id="PRO_5044807377" evidence="4">
    <location>
        <begin position="23"/>
        <end position="304"/>
    </location>
</feature>
<dbReference type="PIRSF" id="PIRSF005604">
    <property type="entry name" value="XET"/>
    <property type="match status" value="1"/>
</dbReference>
<dbReference type="Pfam" id="PF00722">
    <property type="entry name" value="Glyco_hydro_16"/>
    <property type="match status" value="1"/>
</dbReference>
<name>A0ABD1W6V7_9LAMI</name>
<dbReference type="InterPro" id="IPR044791">
    <property type="entry name" value="Beta-glucanase/XTH"/>
</dbReference>
<keyword evidence="1" id="KW-0378">Hydrolase</keyword>
<dbReference type="AlphaFoldDB" id="A0ABD1W6V7"/>
<dbReference type="SUPFAM" id="SSF49899">
    <property type="entry name" value="Concanavalin A-like lectins/glucanases"/>
    <property type="match status" value="1"/>
</dbReference>
<evidence type="ECO:0000256" key="2">
    <source>
        <dbReference type="ARBA" id="ARBA00023295"/>
    </source>
</evidence>
<dbReference type="GO" id="GO:0016798">
    <property type="term" value="F:hydrolase activity, acting on glycosyl bonds"/>
    <property type="evidence" value="ECO:0007669"/>
    <property type="project" value="UniProtKB-KW"/>
</dbReference>
<organism evidence="6 7">
    <name type="scientific">Forsythia ovata</name>
    <dbReference type="NCBI Taxonomy" id="205694"/>
    <lineage>
        <taxon>Eukaryota</taxon>
        <taxon>Viridiplantae</taxon>
        <taxon>Streptophyta</taxon>
        <taxon>Embryophyta</taxon>
        <taxon>Tracheophyta</taxon>
        <taxon>Spermatophyta</taxon>
        <taxon>Magnoliopsida</taxon>
        <taxon>eudicotyledons</taxon>
        <taxon>Gunneridae</taxon>
        <taxon>Pentapetalae</taxon>
        <taxon>asterids</taxon>
        <taxon>lamiids</taxon>
        <taxon>Lamiales</taxon>
        <taxon>Oleaceae</taxon>
        <taxon>Forsythieae</taxon>
        <taxon>Forsythia</taxon>
    </lineage>
</organism>
<protein>
    <submittedName>
        <fullName evidence="6">Xyloglucan endotransglucosylase/hydrolase protein 2</fullName>
    </submittedName>
</protein>
<feature type="active site" description="Nucleophile" evidence="3">
    <location>
        <position position="103"/>
    </location>
</feature>
<evidence type="ECO:0000313" key="7">
    <source>
        <dbReference type="Proteomes" id="UP001604277"/>
    </source>
</evidence>
<dbReference type="InterPro" id="IPR000757">
    <property type="entry name" value="Beta-glucanase-like"/>
</dbReference>
<keyword evidence="4" id="KW-0732">Signal</keyword>
<evidence type="ECO:0000259" key="5">
    <source>
        <dbReference type="PROSITE" id="PS51762"/>
    </source>
</evidence>
<dbReference type="PANTHER" id="PTHR31062">
    <property type="entry name" value="XYLOGLUCAN ENDOTRANSGLUCOSYLASE/HYDROLASE PROTEIN 8-RELATED"/>
    <property type="match status" value="1"/>
</dbReference>
<accession>A0ABD1W6V7</accession>
<evidence type="ECO:0000256" key="4">
    <source>
        <dbReference type="SAM" id="SignalP"/>
    </source>
</evidence>
<keyword evidence="2" id="KW-0326">Glycosidase</keyword>
<proteinExistence type="predicted"/>
<dbReference type="InterPro" id="IPR016455">
    <property type="entry name" value="XTH"/>
</dbReference>
<dbReference type="PROSITE" id="PS51762">
    <property type="entry name" value="GH16_2"/>
    <property type="match status" value="1"/>
</dbReference>
<feature type="domain" description="GH16" evidence="5">
    <location>
        <begin position="4"/>
        <end position="206"/>
    </location>
</feature>
<reference evidence="7" key="1">
    <citation type="submission" date="2024-07" db="EMBL/GenBank/DDBJ databases">
        <title>Two chromosome-level genome assemblies of Korean endemic species Abeliophyllum distichum and Forsythia ovata (Oleaceae).</title>
        <authorList>
            <person name="Jang H."/>
        </authorList>
    </citation>
    <scope>NUCLEOTIDE SEQUENCE [LARGE SCALE GENOMIC DNA]</scope>
</reference>
<dbReference type="PRINTS" id="PR00737">
    <property type="entry name" value="GLHYDRLASE16"/>
</dbReference>